<dbReference type="OrthoDB" id="9788289at2"/>
<dbReference type="PANTHER" id="PTHR30510:SF2">
    <property type="entry name" value="UPF0229 PROTEIN YEAH"/>
    <property type="match status" value="1"/>
</dbReference>
<dbReference type="InterPro" id="IPR014230">
    <property type="entry name" value="Spore_YhbH"/>
</dbReference>
<organism evidence="1 2">
    <name type="scientific">Kyrpidia spormannii</name>
    <dbReference type="NCBI Taxonomy" id="2055160"/>
    <lineage>
        <taxon>Bacteria</taxon>
        <taxon>Bacillati</taxon>
        <taxon>Bacillota</taxon>
        <taxon>Bacilli</taxon>
        <taxon>Bacillales</taxon>
        <taxon>Alicyclobacillaceae</taxon>
        <taxon>Kyrpidia</taxon>
    </lineage>
</organism>
<accession>A0A2K8N3Y4</accession>
<gene>
    <name evidence="1" type="ORF">CVV65_03795</name>
</gene>
<proteinExistence type="predicted"/>
<reference evidence="2" key="1">
    <citation type="submission" date="2017-11" db="EMBL/GenBank/DDBJ databases">
        <title>Complete Genome Sequence of Kyrpidia sp. Strain EA-1, a thermophilic, hydrogen-oxidizing Bacterium, isolated from the Azores.</title>
        <authorList>
            <person name="Reiner J.E."/>
            <person name="Lapp C.J."/>
            <person name="Bunk B."/>
            <person name="Gescher J."/>
        </authorList>
    </citation>
    <scope>NUCLEOTIDE SEQUENCE [LARGE SCALE GENOMIC DNA]</scope>
    <source>
        <strain evidence="2">EA-1</strain>
    </source>
</reference>
<dbReference type="EMBL" id="CP024955">
    <property type="protein sequence ID" value="ATY84181.1"/>
    <property type="molecule type" value="Genomic_DNA"/>
</dbReference>
<dbReference type="KEGG" id="kyr:CVV65_03795"/>
<dbReference type="AlphaFoldDB" id="A0A2K8N3Y4"/>
<dbReference type="NCBIfam" id="TIGR02877">
    <property type="entry name" value="spore_yhbH"/>
    <property type="match status" value="1"/>
</dbReference>
<dbReference type="RefSeq" id="WP_100667009.1">
    <property type="nucleotide sequence ID" value="NZ_CP024955.1"/>
</dbReference>
<dbReference type="PANTHER" id="PTHR30510">
    <property type="entry name" value="UPF0229 PROTEIN YEAH"/>
    <property type="match status" value="1"/>
</dbReference>
<evidence type="ECO:0000313" key="1">
    <source>
        <dbReference type="EMBL" id="ATY84181.1"/>
    </source>
</evidence>
<dbReference type="InterPro" id="IPR006698">
    <property type="entry name" value="UPF0229"/>
</dbReference>
<name>A0A2K8N3Y4_9BACL</name>
<keyword evidence="2" id="KW-1185">Reference proteome</keyword>
<evidence type="ECO:0000313" key="2">
    <source>
        <dbReference type="Proteomes" id="UP000231932"/>
    </source>
</evidence>
<protein>
    <submittedName>
        <fullName evidence="1">Sporulation protein YhbH</fullName>
    </submittedName>
</protein>
<dbReference type="Pfam" id="PF04285">
    <property type="entry name" value="DUF444"/>
    <property type="match status" value="2"/>
</dbReference>
<sequence length="385" mass="43905">MTEPLFILSQEDWSLHRKGYDDQRRHREKVREAIRRHLSDLIADESIVFSDGKQVIKLPIRTLDEYRFRFNENKGKQVGAGKGSSRVGDVLGKAGDPVQAGGMGQGAGDAPGMDYYEAQVELEEIEEMVFADWRLPNLQKKEEVQSSADGLAWTDVRPKGLTGNLDKRRTLLTHLKRNGLRGDRGLGRIREDDLRYKVWEDHPAPDSRAVIFALMDTSGSMGEFEKYVARTLFFWMTRFLRRQYSHVAIEFIAHHTEAKRVTEEEFFTRGENGGTSCSSAYRLALDLVREEYPPSRYNIYSYHVSDGDNLPSDNDPCLAGINELLNVACAVGFAEVNPYNRPSLLISQLQRLQHPFFRMARIRQRGDILGALSDFFRPDGREAVS</sequence>
<dbReference type="Proteomes" id="UP000231932">
    <property type="component" value="Chromosome"/>
</dbReference>